<dbReference type="SUPFAM" id="SSF51735">
    <property type="entry name" value="NAD(P)-binding Rossmann-fold domains"/>
    <property type="match status" value="1"/>
</dbReference>
<keyword evidence="1" id="KW-0560">Oxidoreductase</keyword>
<dbReference type="Pfam" id="PF03807">
    <property type="entry name" value="F420_oxidored"/>
    <property type="match status" value="1"/>
</dbReference>
<reference evidence="3" key="1">
    <citation type="submission" date="2023-04" db="EMBL/GenBank/DDBJ databases">
        <title>Ambrosiozyma monospora NBRC 1965.</title>
        <authorList>
            <person name="Ichikawa N."/>
            <person name="Sato H."/>
            <person name="Tonouchi N."/>
        </authorList>
    </citation>
    <scope>NUCLEOTIDE SEQUENCE</scope>
    <source>
        <strain evidence="3">NBRC 1965</strain>
    </source>
</reference>
<dbReference type="EMBL" id="BSXU01011281">
    <property type="protein sequence ID" value="GME74511.1"/>
    <property type="molecule type" value="Genomic_DNA"/>
</dbReference>
<feature type="domain" description="Prephenate/arogenate dehydrogenase" evidence="2">
    <location>
        <begin position="16"/>
        <end position="208"/>
    </location>
</feature>
<protein>
    <submittedName>
        <fullName evidence="3">Unnamed protein product</fullName>
    </submittedName>
</protein>
<dbReference type="AlphaFoldDB" id="A0A9W6T6G6"/>
<proteinExistence type="predicted"/>
<dbReference type="OrthoDB" id="5399569at2759"/>
<gene>
    <name evidence="3" type="ORF">Amon01_000949900</name>
</gene>
<evidence type="ECO:0000313" key="4">
    <source>
        <dbReference type="Proteomes" id="UP001165063"/>
    </source>
</evidence>
<dbReference type="PANTHER" id="PTHR21363">
    <property type="entry name" value="PREPHENATE DEHYDROGENASE"/>
    <property type="match status" value="1"/>
</dbReference>
<dbReference type="PANTHER" id="PTHR21363:SF0">
    <property type="entry name" value="PREPHENATE DEHYDROGENASE [NADP(+)]"/>
    <property type="match status" value="1"/>
</dbReference>
<dbReference type="PROSITE" id="PS51176">
    <property type="entry name" value="PDH_ADH"/>
    <property type="match status" value="1"/>
</dbReference>
<dbReference type="GO" id="GO:0004665">
    <property type="term" value="F:prephenate dehydrogenase (NADP+) activity"/>
    <property type="evidence" value="ECO:0007669"/>
    <property type="project" value="InterPro"/>
</dbReference>
<organism evidence="3 4">
    <name type="scientific">Ambrosiozyma monospora</name>
    <name type="common">Yeast</name>
    <name type="synonym">Endomycopsis monosporus</name>
    <dbReference type="NCBI Taxonomy" id="43982"/>
    <lineage>
        <taxon>Eukaryota</taxon>
        <taxon>Fungi</taxon>
        <taxon>Dikarya</taxon>
        <taxon>Ascomycota</taxon>
        <taxon>Saccharomycotina</taxon>
        <taxon>Pichiomycetes</taxon>
        <taxon>Pichiales</taxon>
        <taxon>Pichiaceae</taxon>
        <taxon>Ambrosiozyma</taxon>
    </lineage>
</organism>
<evidence type="ECO:0000313" key="3">
    <source>
        <dbReference type="EMBL" id="GME74511.1"/>
    </source>
</evidence>
<dbReference type="GO" id="GO:0006571">
    <property type="term" value="P:tyrosine biosynthetic process"/>
    <property type="evidence" value="ECO:0007669"/>
    <property type="project" value="InterPro"/>
</dbReference>
<accession>A0A9W6T6G6</accession>
<dbReference type="FunFam" id="3.40.50.720:FF:000339">
    <property type="entry name" value="Prephenate dehydrogenase [NADP(+)]"/>
    <property type="match status" value="1"/>
</dbReference>
<dbReference type="InterPro" id="IPR003099">
    <property type="entry name" value="Prephen_DH"/>
</dbReference>
<keyword evidence="4" id="KW-1185">Reference proteome</keyword>
<dbReference type="GO" id="GO:0070403">
    <property type="term" value="F:NAD+ binding"/>
    <property type="evidence" value="ECO:0007669"/>
    <property type="project" value="TreeGrafter"/>
</dbReference>
<dbReference type="InterPro" id="IPR028939">
    <property type="entry name" value="P5C_Rdtase_cat_N"/>
</dbReference>
<dbReference type="InterPro" id="IPR036291">
    <property type="entry name" value="NAD(P)-bd_dom_sf"/>
</dbReference>
<evidence type="ECO:0000259" key="2">
    <source>
        <dbReference type="PROSITE" id="PS51176"/>
    </source>
</evidence>
<evidence type="ECO:0000256" key="1">
    <source>
        <dbReference type="ARBA" id="ARBA00023002"/>
    </source>
</evidence>
<sequence length="208" mass="23130">MTILSQESIDNLKATKVIGIIGLGDMGLLYANRFTQAGWIVCGCDREEIYPSLLKQNLPFEVLPNGHYVSRKSDYVIYSVEAENIDTIVKIYGPSTKVGAIVGGQTSCKFPEISAFEKHLPKDIDIISVHSLHGPKVDTTGQPLVLIPHRCSDGNLDFVESLMSCLKSKHVKLSYQEHDRITADTQAKMLRSTSHYESIPINSMFMLD</sequence>
<name>A0A9W6T6G6_AMBMO</name>
<dbReference type="GO" id="GO:0008977">
    <property type="term" value="F:prephenate dehydrogenase (NAD+) activity"/>
    <property type="evidence" value="ECO:0007669"/>
    <property type="project" value="InterPro"/>
</dbReference>
<comment type="caution">
    <text evidence="3">The sequence shown here is derived from an EMBL/GenBank/DDBJ whole genome shotgun (WGS) entry which is preliminary data.</text>
</comment>
<dbReference type="Gene3D" id="3.40.50.720">
    <property type="entry name" value="NAD(P)-binding Rossmann-like Domain"/>
    <property type="match status" value="1"/>
</dbReference>
<dbReference type="Proteomes" id="UP001165063">
    <property type="component" value="Unassembled WGS sequence"/>
</dbReference>
<dbReference type="InterPro" id="IPR050812">
    <property type="entry name" value="Preph/Arog_dehydrog"/>
</dbReference>